<dbReference type="OrthoDB" id="9785164at2"/>
<feature type="domain" description="HTH tetR-type" evidence="3">
    <location>
        <begin position="2"/>
        <end position="62"/>
    </location>
</feature>
<dbReference type="AlphaFoldDB" id="A0A2S6FUX8"/>
<dbReference type="EMBL" id="PTIS01000022">
    <property type="protein sequence ID" value="PPK44661.1"/>
    <property type="molecule type" value="Genomic_DNA"/>
</dbReference>
<reference evidence="4 5" key="1">
    <citation type="submission" date="2018-02" db="EMBL/GenBank/DDBJ databases">
        <title>Genomic Encyclopedia of Archaeal and Bacterial Type Strains, Phase II (KMG-II): from individual species to whole genera.</title>
        <authorList>
            <person name="Goeker M."/>
        </authorList>
    </citation>
    <scope>NUCLEOTIDE SEQUENCE [LARGE SCALE GENOMIC DNA]</scope>
    <source>
        <strain evidence="4 5">DSM 15099</strain>
    </source>
</reference>
<dbReference type="PANTHER" id="PTHR43479:SF11">
    <property type="entry name" value="ACREF_ENVCD OPERON REPRESSOR-RELATED"/>
    <property type="match status" value="1"/>
</dbReference>
<dbReference type="InterPro" id="IPR036271">
    <property type="entry name" value="Tet_transcr_reg_TetR-rel_C_sf"/>
</dbReference>
<name>A0A2S6FUX8_9CLOT</name>
<evidence type="ECO:0000313" key="4">
    <source>
        <dbReference type="EMBL" id="PPK44661.1"/>
    </source>
</evidence>
<dbReference type="PANTHER" id="PTHR43479">
    <property type="entry name" value="ACREF/ENVCD OPERON REPRESSOR-RELATED"/>
    <property type="match status" value="1"/>
</dbReference>
<evidence type="ECO:0000256" key="1">
    <source>
        <dbReference type="ARBA" id="ARBA00023125"/>
    </source>
</evidence>
<dbReference type="GO" id="GO:0003677">
    <property type="term" value="F:DNA binding"/>
    <property type="evidence" value="ECO:0007669"/>
    <property type="project" value="UniProtKB-UniRule"/>
</dbReference>
<dbReference type="InterPro" id="IPR023772">
    <property type="entry name" value="DNA-bd_HTH_TetR-type_CS"/>
</dbReference>
<dbReference type="InterPro" id="IPR001647">
    <property type="entry name" value="HTH_TetR"/>
</dbReference>
<evidence type="ECO:0000256" key="2">
    <source>
        <dbReference type="PROSITE-ProRule" id="PRU00335"/>
    </source>
</evidence>
<dbReference type="STRING" id="37659.GCA_000703125_01081"/>
<proteinExistence type="predicted"/>
<feature type="DNA-binding region" description="H-T-H motif" evidence="2">
    <location>
        <begin position="25"/>
        <end position="44"/>
    </location>
</feature>
<comment type="caution">
    <text evidence="4">The sequence shown here is derived from an EMBL/GenBank/DDBJ whole genome shotgun (WGS) entry which is preliminary data.</text>
</comment>
<dbReference type="SUPFAM" id="SSF48498">
    <property type="entry name" value="Tetracyclin repressor-like, C-terminal domain"/>
    <property type="match status" value="1"/>
</dbReference>
<dbReference type="PRINTS" id="PR00455">
    <property type="entry name" value="HTHTETR"/>
</dbReference>
<sequence>MNKTKNIISKAAVDTFSKKGYEGATMEDIALTGGLAKGTLYYHFKSKEEIFNYIIKVGMDIIKEDIIEETEKESNPILKLRALCKIQLQSVYKYKDFFKVVMSQLWGQEIRQVEIRDSLSDYISILEGYLKEAIDNGILKKGNPAFMAHLFLGVLMSASIYELLNAEDPDIEELLDSLMNYILRGIEI</sequence>
<dbReference type="InterPro" id="IPR050624">
    <property type="entry name" value="HTH-type_Tx_Regulator"/>
</dbReference>
<dbReference type="PROSITE" id="PS01081">
    <property type="entry name" value="HTH_TETR_1"/>
    <property type="match status" value="1"/>
</dbReference>
<keyword evidence="1 2" id="KW-0238">DNA-binding</keyword>
<dbReference type="Proteomes" id="UP000239863">
    <property type="component" value="Unassembled WGS sequence"/>
</dbReference>
<organism evidence="4 5">
    <name type="scientific">Clostridium algidicarnis DSM 15099</name>
    <dbReference type="NCBI Taxonomy" id="1121295"/>
    <lineage>
        <taxon>Bacteria</taxon>
        <taxon>Bacillati</taxon>
        <taxon>Bacillota</taxon>
        <taxon>Clostridia</taxon>
        <taxon>Eubacteriales</taxon>
        <taxon>Clostridiaceae</taxon>
        <taxon>Clostridium</taxon>
    </lineage>
</organism>
<protein>
    <submittedName>
        <fullName evidence="4">TetR family transcriptional regulator</fullName>
    </submittedName>
</protein>
<accession>A0A2S6FUX8</accession>
<evidence type="ECO:0000313" key="5">
    <source>
        <dbReference type="Proteomes" id="UP000239863"/>
    </source>
</evidence>
<gene>
    <name evidence="4" type="ORF">BD821_12220</name>
</gene>
<dbReference type="Pfam" id="PF00440">
    <property type="entry name" value="TetR_N"/>
    <property type="match status" value="1"/>
</dbReference>
<dbReference type="SUPFAM" id="SSF46689">
    <property type="entry name" value="Homeodomain-like"/>
    <property type="match status" value="1"/>
</dbReference>
<evidence type="ECO:0000259" key="3">
    <source>
        <dbReference type="PROSITE" id="PS50977"/>
    </source>
</evidence>
<dbReference type="Gene3D" id="1.10.10.60">
    <property type="entry name" value="Homeodomain-like"/>
    <property type="match status" value="1"/>
</dbReference>
<dbReference type="Gene3D" id="1.10.357.10">
    <property type="entry name" value="Tetracycline Repressor, domain 2"/>
    <property type="match status" value="1"/>
</dbReference>
<dbReference type="PROSITE" id="PS50977">
    <property type="entry name" value="HTH_TETR_2"/>
    <property type="match status" value="1"/>
</dbReference>
<dbReference type="InterPro" id="IPR009057">
    <property type="entry name" value="Homeodomain-like_sf"/>
</dbReference>